<accession>A0A6S7HVD3</accession>
<reference evidence="1" key="1">
    <citation type="submission" date="2020-04" db="EMBL/GenBank/DDBJ databases">
        <authorList>
            <person name="Alioto T."/>
            <person name="Alioto T."/>
            <person name="Gomez Garrido J."/>
        </authorList>
    </citation>
    <scope>NUCLEOTIDE SEQUENCE</scope>
    <source>
        <strain evidence="1">A484AB</strain>
    </source>
</reference>
<name>A0A6S7HVD3_PARCT</name>
<evidence type="ECO:0000313" key="2">
    <source>
        <dbReference type="Proteomes" id="UP001152795"/>
    </source>
</evidence>
<comment type="caution">
    <text evidence="1">The sequence shown here is derived from an EMBL/GenBank/DDBJ whole genome shotgun (WGS) entry which is preliminary data.</text>
</comment>
<dbReference type="Proteomes" id="UP001152795">
    <property type="component" value="Unassembled WGS sequence"/>
</dbReference>
<keyword evidence="2" id="KW-1185">Reference proteome</keyword>
<dbReference type="PANTHER" id="PTHR45902:SF4">
    <property type="entry name" value="G-PROTEIN COUPLED RECEPTORS FAMILY 2 PROFILE 2 DOMAIN-CONTAINING PROTEIN"/>
    <property type="match status" value="1"/>
</dbReference>
<gene>
    <name evidence="1" type="ORF">PACLA_8A070780</name>
</gene>
<dbReference type="PANTHER" id="PTHR45902">
    <property type="entry name" value="LATROPHILIN RECEPTOR-LIKE PROTEIN A"/>
    <property type="match status" value="1"/>
</dbReference>
<dbReference type="InterPro" id="IPR053231">
    <property type="entry name" value="GPCR_LN-TM7"/>
</dbReference>
<sequence length="1400" mass="166752">MYDYREYHLGNEGLEMCASNDSRIQAIWRTRTSWEKFKDQYTCRGSVDKLSEARYYTVNKQFTVYGAARSQYFTRNDYGVKDGKLYICKEKFKPTSTEYTQEDLLMCNDSIINIKYDDEYKVRTDFSILYKNKVYDYTEYRVLNDSIKICNSTDKYVKNIWKVRNKWLKATMHRKSCNKHIRTLWFYRKYYTVNKQFTVYLGSRGQYFTRNDYGVHGGKLYICKEKFKPTSTEYTQEDLLMCNDSIINIKYDDEYKVRTDFSILYKNKVYDYTEYRVLNDSIKICNSTDKYVKNIWKVRNKWLKATMHRKSCNKHIRTLWFYRKYYTVNKQFTVYLGSRGQYFTRNDYGVHGGKLYICKEKFKPTSTEYTQEDLLMCNDSIINIKYDDEYKVRTDFSILYKNKEYDYTEYRVLNDSIKICNSTDNYVRNIWKLRNKWVNTRMHEKSCNKPIRTLWLYRKYYTVNKQYTVYFAATSQYFTRNDYGVKNGRPYICQEKFKPTSTEYTQEDLLMCNDSIINIKYDDEYNVRTDFSILYKNKVYDYTEYRVLNDGIKICNSTDNYVRNIWKLRNKCMVNARMHEKSCNKPIRTLWFYRKYYTVNKQFTVYLGSRGQYFTRNDYGMKNGKLYICQEKLRSSSTEYTQEDLLICKDSIINIKYDDEYKVGTDFSIIYKNKVYDYTEYRVLNDGVKICNSTDNYVRNIWKLRNKLVKARMHEKSCNKSITYIQFGRKEYTVLKDFRVQILATKQLIRKYGLGVEGGLITCVTECANFTFSIKYEDDYRVWNNFSMMYQGRMYSYDAYRITDDGLQVCNSSDRLIKEKWRNFIVAEKIKTAFKHCNVYVDGFYSENYTLHTNFTVFFKPTNQKFRRQDYGVIMGYFAICSRKLRLSCNGYLSKVKYDEQYNVFENFSLFHHNKTYDYREYRFSHDSLEMCGSNDSRVQAIWRTRNSWQKSLPASCYRSYTLNARYYTVTKQFAVYSADNGQYFKRNDYAVIDGKPYVCGKENLRPIYVISNFKIIIAPLCALALSIISLLLLLIVYCMLPELRTLPGLNLMSFSFALLLWQTYLVVFLSLYSRVGKLFEIPCARLFVANKFMTYSIIMNAAVNIYHLRKTFCGNTLVKSDELKKWNRFLKYTLVSWGVPVIITIVYIVLVKEDVIRFDQPIVSVKNDVQSSSKFYQRIVFANGDATAYKIRIFHRIASLKGDVRRSKLRLNQSTVARIYQPIISLKKDVQSSLKFYERIVFANGDGKEDDARIYQQISGDCINGQITPDWSAAVDVYGIQGCLLLYIIGMFIFTAYRIHQKLKASRNIAQKSNIVKRRKFVILLKLSATAAFALSYWFPLFISRIVDFDFEIKIALYTVALLTGATLVLRLSSHEEIISCSRKNISRQRIIRQLTKFH</sequence>
<dbReference type="EMBL" id="CACRXK020003506">
    <property type="protein sequence ID" value="CAB3999061.1"/>
    <property type="molecule type" value="Genomic_DNA"/>
</dbReference>
<dbReference type="Gene3D" id="1.20.1070.10">
    <property type="entry name" value="Rhodopsin 7-helix transmembrane proteins"/>
    <property type="match status" value="1"/>
</dbReference>
<organism evidence="1 2">
    <name type="scientific">Paramuricea clavata</name>
    <name type="common">Red gorgonian</name>
    <name type="synonym">Violescent sea-whip</name>
    <dbReference type="NCBI Taxonomy" id="317549"/>
    <lineage>
        <taxon>Eukaryota</taxon>
        <taxon>Metazoa</taxon>
        <taxon>Cnidaria</taxon>
        <taxon>Anthozoa</taxon>
        <taxon>Octocorallia</taxon>
        <taxon>Malacalcyonacea</taxon>
        <taxon>Plexauridae</taxon>
        <taxon>Paramuricea</taxon>
    </lineage>
</organism>
<protein>
    <submittedName>
        <fullName evidence="1">Uncharacterized protein</fullName>
    </submittedName>
</protein>
<dbReference type="OrthoDB" id="6134459at2759"/>
<proteinExistence type="predicted"/>
<evidence type="ECO:0000313" key="1">
    <source>
        <dbReference type="EMBL" id="CAB3999061.1"/>
    </source>
</evidence>